<evidence type="ECO:0000256" key="1">
    <source>
        <dbReference type="SAM" id="SignalP"/>
    </source>
</evidence>
<evidence type="ECO:0000313" key="3">
    <source>
        <dbReference type="Proteomes" id="UP000481109"/>
    </source>
</evidence>
<feature type="chain" id="PRO_5026056579" description="Secreted protein" evidence="1">
    <location>
        <begin position="30"/>
        <end position="134"/>
    </location>
</feature>
<dbReference type="AlphaFoldDB" id="A0A6G4XKH0"/>
<dbReference type="RefSeq" id="WP_165333172.1">
    <property type="nucleotide sequence ID" value="NZ_JAAKZW010000074.1"/>
</dbReference>
<dbReference type="Proteomes" id="UP000481109">
    <property type="component" value="Unassembled WGS sequence"/>
</dbReference>
<feature type="signal peptide" evidence="1">
    <location>
        <begin position="1"/>
        <end position="29"/>
    </location>
</feature>
<gene>
    <name evidence="2" type="ORF">G6045_18905</name>
</gene>
<protein>
    <recommendedName>
        <fullName evidence="4">Secreted protein</fullName>
    </recommendedName>
</protein>
<dbReference type="EMBL" id="JAAKZW010000074">
    <property type="protein sequence ID" value="NGO77713.1"/>
    <property type="molecule type" value="Genomic_DNA"/>
</dbReference>
<evidence type="ECO:0000313" key="2">
    <source>
        <dbReference type="EMBL" id="NGO77713.1"/>
    </source>
</evidence>
<organism evidence="2 3">
    <name type="scientific">Streptomyces mesophilus</name>
    <dbReference type="NCBI Taxonomy" id="1775132"/>
    <lineage>
        <taxon>Bacteria</taxon>
        <taxon>Bacillati</taxon>
        <taxon>Actinomycetota</taxon>
        <taxon>Actinomycetes</taxon>
        <taxon>Kitasatosporales</taxon>
        <taxon>Streptomycetaceae</taxon>
        <taxon>Streptomyces</taxon>
    </lineage>
</organism>
<sequence length="134" mass="14430">MLNGPIRKAAVAAPIAALMLAFTPGAASAHHTECEGNVIMRIPAGDGEKVAGACMEPHGETLRVRDYKADGYAARAQAYRKVRGEWEKVGGVCFDDTSTGNPDRYCDLSIAETTDVKIKLWEGAYDIWGPVFTV</sequence>
<name>A0A6G4XKH0_9ACTN</name>
<proteinExistence type="predicted"/>
<comment type="caution">
    <text evidence="2">The sequence shown here is derived from an EMBL/GenBank/DDBJ whole genome shotgun (WGS) entry which is preliminary data.</text>
</comment>
<keyword evidence="3" id="KW-1185">Reference proteome</keyword>
<evidence type="ECO:0008006" key="4">
    <source>
        <dbReference type="Google" id="ProtNLM"/>
    </source>
</evidence>
<reference evidence="2 3" key="1">
    <citation type="submission" date="2020-02" db="EMBL/GenBank/DDBJ databases">
        <title>Whole-genome analyses of novel actinobacteria.</title>
        <authorList>
            <person name="Sahin N."/>
            <person name="Tokatli A."/>
        </authorList>
    </citation>
    <scope>NUCLEOTIDE SEQUENCE [LARGE SCALE GENOMIC DNA]</scope>
    <source>
        <strain evidence="2 3">YC504</strain>
    </source>
</reference>
<accession>A0A6G4XKH0</accession>
<keyword evidence="1" id="KW-0732">Signal</keyword>